<dbReference type="InterPro" id="IPR036514">
    <property type="entry name" value="SGNH_hydro_sf"/>
</dbReference>
<evidence type="ECO:0008006" key="3">
    <source>
        <dbReference type="Google" id="ProtNLM"/>
    </source>
</evidence>
<keyword evidence="2" id="KW-1185">Reference proteome</keyword>
<dbReference type="AlphaFoldDB" id="A0A8J3G9J7"/>
<dbReference type="SUPFAM" id="SSF52266">
    <property type="entry name" value="SGNH hydrolase"/>
    <property type="match status" value="1"/>
</dbReference>
<dbReference type="RefSeq" id="WP_229581022.1">
    <property type="nucleotide sequence ID" value="NZ_BMXF01000003.1"/>
</dbReference>
<dbReference type="EMBL" id="BMXF01000003">
    <property type="protein sequence ID" value="GHB75763.1"/>
    <property type="molecule type" value="Genomic_DNA"/>
</dbReference>
<reference evidence="1 2" key="1">
    <citation type="journal article" date="2014" name="Int. J. Syst. Evol. Microbiol.">
        <title>Complete genome sequence of Corynebacterium casei LMG S-19264T (=DSM 44701T), isolated from a smear-ripened cheese.</title>
        <authorList>
            <consortium name="US DOE Joint Genome Institute (JGI-PGF)"/>
            <person name="Walter F."/>
            <person name="Albersmeier A."/>
            <person name="Kalinowski J."/>
            <person name="Ruckert C."/>
        </authorList>
    </citation>
    <scope>NUCLEOTIDE SEQUENCE [LARGE SCALE GENOMIC DNA]</scope>
    <source>
        <strain evidence="1 2">KCTC 12866</strain>
    </source>
</reference>
<protein>
    <recommendedName>
        <fullName evidence="3">SGNH hydrolase-type esterase domain-containing protein</fullName>
    </recommendedName>
</protein>
<dbReference type="Proteomes" id="UP000598271">
    <property type="component" value="Unassembled WGS sequence"/>
</dbReference>
<name>A0A8J3G9J7_9BACT</name>
<comment type="caution">
    <text evidence="1">The sequence shown here is derived from an EMBL/GenBank/DDBJ whole genome shotgun (WGS) entry which is preliminary data.</text>
</comment>
<accession>A0A8J3G9J7</accession>
<gene>
    <name evidence="1" type="ORF">GCM10007390_31990</name>
</gene>
<evidence type="ECO:0000313" key="1">
    <source>
        <dbReference type="EMBL" id="GHB75763.1"/>
    </source>
</evidence>
<evidence type="ECO:0000313" key="2">
    <source>
        <dbReference type="Proteomes" id="UP000598271"/>
    </source>
</evidence>
<organism evidence="1 2">
    <name type="scientific">Persicitalea jodogahamensis</name>
    <dbReference type="NCBI Taxonomy" id="402147"/>
    <lineage>
        <taxon>Bacteria</taxon>
        <taxon>Pseudomonadati</taxon>
        <taxon>Bacteroidota</taxon>
        <taxon>Cytophagia</taxon>
        <taxon>Cytophagales</taxon>
        <taxon>Spirosomataceae</taxon>
        <taxon>Persicitalea</taxon>
    </lineage>
</organism>
<dbReference type="Gene3D" id="3.40.50.1110">
    <property type="entry name" value="SGNH hydrolase"/>
    <property type="match status" value="1"/>
</dbReference>
<proteinExistence type="predicted"/>
<dbReference type="GO" id="GO:0016788">
    <property type="term" value="F:hydrolase activity, acting on ester bonds"/>
    <property type="evidence" value="ECO:0007669"/>
    <property type="project" value="UniProtKB-ARBA"/>
</dbReference>
<sequence length="322" mass="36460">MLRVFLWILSFSIIALIATELVLRYKYGFLSTPLYVSDADYEYIYAPDQDVWRFGNHIKTNEYSLRSEKISPTDTTVILLCGDSVVLGGSLTDNDSLASTILEKRLSKELGRRVRVLNIAAGSWGPDNVAAYLKKHGLFHADLLCLVASSHDYHDHMDFQDVVGNDINYPDQQYDFALEELWDRYIYPRYVKDLIQSTPAETPIEGAPTQSAAGPSTIQKPGTGLNPGFAQLKQIALAANIPFFILLHPEISEVEYGHYDDEGEAILQYAKADSVRLIRELDMGIKPGYFRENDVVHYNDEGQRFLADQLYPVFLEYLKTSN</sequence>